<protein>
    <recommendedName>
        <fullName evidence="2">Putative beta-lactamase-inhibitor-like PepSY-like domain-containing protein</fullName>
    </recommendedName>
</protein>
<keyword evidence="1" id="KW-0732">Signal</keyword>
<keyword evidence="4" id="KW-1185">Reference proteome</keyword>
<evidence type="ECO:0000313" key="3">
    <source>
        <dbReference type="EMBL" id="APW63688.1"/>
    </source>
</evidence>
<dbReference type="Pfam" id="PF11396">
    <property type="entry name" value="PepSY_like"/>
    <property type="match status" value="1"/>
</dbReference>
<dbReference type="Proteomes" id="UP000186309">
    <property type="component" value="Chromosome"/>
</dbReference>
<dbReference type="SUPFAM" id="SSF160574">
    <property type="entry name" value="BT0923-like"/>
    <property type="match status" value="1"/>
</dbReference>
<name>A0A1U7CXR7_9BACT</name>
<dbReference type="RefSeq" id="WP_168189466.1">
    <property type="nucleotide sequence ID" value="NZ_CP019082.1"/>
</dbReference>
<evidence type="ECO:0000313" key="4">
    <source>
        <dbReference type="Proteomes" id="UP000186309"/>
    </source>
</evidence>
<proteinExistence type="predicted"/>
<accession>A0A1U7CXR7</accession>
<evidence type="ECO:0000256" key="1">
    <source>
        <dbReference type="SAM" id="SignalP"/>
    </source>
</evidence>
<dbReference type="PROSITE" id="PS51257">
    <property type="entry name" value="PROKAR_LIPOPROTEIN"/>
    <property type="match status" value="1"/>
</dbReference>
<dbReference type="KEGG" id="pbor:BSF38_05262"/>
<dbReference type="EMBL" id="CP019082">
    <property type="protein sequence ID" value="APW63688.1"/>
    <property type="molecule type" value="Genomic_DNA"/>
</dbReference>
<evidence type="ECO:0000259" key="2">
    <source>
        <dbReference type="Pfam" id="PF11396"/>
    </source>
</evidence>
<feature type="domain" description="Putative beta-lactamase-inhibitor-like PepSY-like" evidence="2">
    <location>
        <begin position="64"/>
        <end position="157"/>
    </location>
</feature>
<reference evidence="4" key="1">
    <citation type="submission" date="2016-12" db="EMBL/GenBank/DDBJ databases">
        <title>Comparative genomics of four Isosphaeraceae planctomycetes: a common pool of plasmids and glycoside hydrolase genes.</title>
        <authorList>
            <person name="Ivanova A."/>
        </authorList>
    </citation>
    <scope>NUCLEOTIDE SEQUENCE [LARGE SCALE GENOMIC DNA]</scope>
    <source>
        <strain evidence="4">PX4</strain>
    </source>
</reference>
<dbReference type="Gene3D" id="3.30.505.20">
    <property type="match status" value="2"/>
</dbReference>
<dbReference type="InterPro" id="IPR021533">
    <property type="entry name" value="PepSY-like"/>
</dbReference>
<dbReference type="AlphaFoldDB" id="A0A1U7CXR7"/>
<gene>
    <name evidence="3" type="ORF">BSF38_05262</name>
</gene>
<sequence>MRFAAAAGACVLLGLAAFSTGACADEEKIPLKDVPKAVLDAVKARFPKGEIKSAEKEDEDGKTTYEVALKDDGHTLDVALKADGTILEIEKKVAAKDLPKAVAAAVEAKYPKGTVKKAEEIVTFKKGKEQKSFEVVVTETGKKSVEVKLSADGKILKQEEDDDDDEDDD</sequence>
<dbReference type="STRING" id="1387353.BSF38_05262"/>
<feature type="signal peptide" evidence="1">
    <location>
        <begin position="1"/>
        <end position="24"/>
    </location>
</feature>
<organism evidence="3 4">
    <name type="scientific">Paludisphaera borealis</name>
    <dbReference type="NCBI Taxonomy" id="1387353"/>
    <lineage>
        <taxon>Bacteria</taxon>
        <taxon>Pseudomonadati</taxon>
        <taxon>Planctomycetota</taxon>
        <taxon>Planctomycetia</taxon>
        <taxon>Isosphaerales</taxon>
        <taxon>Isosphaeraceae</taxon>
        <taxon>Paludisphaera</taxon>
    </lineage>
</organism>
<feature type="chain" id="PRO_5013001941" description="Putative beta-lactamase-inhibitor-like PepSY-like domain-containing protein" evidence="1">
    <location>
        <begin position="25"/>
        <end position="169"/>
    </location>
</feature>